<dbReference type="Gene3D" id="1.10.510.10">
    <property type="entry name" value="Transferase(Phosphotransferase) domain 1"/>
    <property type="match status" value="1"/>
</dbReference>
<keyword evidence="1" id="KW-0547">Nucleotide-binding</keyword>
<dbReference type="PANTHER" id="PTHR27001:SF85">
    <property type="entry name" value="OS01G0104000 PROTEIN"/>
    <property type="match status" value="1"/>
</dbReference>
<keyword evidence="5" id="KW-1185">Reference proteome</keyword>
<dbReference type="GO" id="GO:0007165">
    <property type="term" value="P:signal transduction"/>
    <property type="evidence" value="ECO:0000318"/>
    <property type="project" value="GO_Central"/>
</dbReference>
<evidence type="ECO:0000256" key="2">
    <source>
        <dbReference type="ARBA" id="ARBA00022840"/>
    </source>
</evidence>
<evidence type="ECO:0000259" key="3">
    <source>
        <dbReference type="PROSITE" id="PS50011"/>
    </source>
</evidence>
<dbReference type="InterPro" id="IPR001245">
    <property type="entry name" value="Ser-Thr/Tyr_kinase_cat_dom"/>
</dbReference>
<dbReference type="InterPro" id="IPR000719">
    <property type="entry name" value="Prot_kinase_dom"/>
</dbReference>
<reference evidence="5" key="1">
    <citation type="journal article" date="2016" name="Nature">
        <title>The genome of the seagrass Zostera marina reveals angiosperm adaptation to the sea.</title>
        <authorList>
            <person name="Olsen J.L."/>
            <person name="Rouze P."/>
            <person name="Verhelst B."/>
            <person name="Lin Y.-C."/>
            <person name="Bayer T."/>
            <person name="Collen J."/>
            <person name="Dattolo E."/>
            <person name="De Paoli E."/>
            <person name="Dittami S."/>
            <person name="Maumus F."/>
            <person name="Michel G."/>
            <person name="Kersting A."/>
            <person name="Lauritano C."/>
            <person name="Lohaus R."/>
            <person name="Toepel M."/>
            <person name="Tonon T."/>
            <person name="Vanneste K."/>
            <person name="Amirebrahimi M."/>
            <person name="Brakel J."/>
            <person name="Bostroem C."/>
            <person name="Chovatia M."/>
            <person name="Grimwood J."/>
            <person name="Jenkins J.W."/>
            <person name="Jueterbock A."/>
            <person name="Mraz A."/>
            <person name="Stam W.T."/>
            <person name="Tice H."/>
            <person name="Bornberg-Bauer E."/>
            <person name="Green P.J."/>
            <person name="Pearson G.A."/>
            <person name="Procaccini G."/>
            <person name="Duarte C.M."/>
            <person name="Schmutz J."/>
            <person name="Reusch T.B.H."/>
            <person name="Van de Peer Y."/>
        </authorList>
    </citation>
    <scope>NUCLEOTIDE SEQUENCE [LARGE SCALE GENOMIC DNA]</scope>
    <source>
        <strain evidence="5">cv. Finnish</strain>
    </source>
</reference>
<dbReference type="GO" id="GO:0004672">
    <property type="term" value="F:protein kinase activity"/>
    <property type="evidence" value="ECO:0000318"/>
    <property type="project" value="GO_Central"/>
</dbReference>
<sequence>MNLLDERNPDMLSMVASENVVERPESVPVSNGVENLGGNLELSLSEVYEALHFRNTKVPNPIPFHIIFHGKIKGIEDSVIIKRIPRPGRNEGRLVLLAEMIELRRLNHPKIAPFVGFCWEEKQCYIIYNVKTRGTLADFLHGKRRRPGGPLDFCKRMKIAQEVAQGLEYLHNKLNPPVVHVGMKSSNVLLDWNFEAVLCDVNLLDFPTGYFDKEILKDGLTPPSADVYVFGVLLLEIISGKQVFFGENKTPLLDWARVKLMNKEYDSLVDNVIIDGGGYECHRLDRALQLVEMCIRPDESKRPGMDYVVRFFDVITGFSFIEEDGSPPDSLLSINDGLYI</sequence>
<evidence type="ECO:0000256" key="1">
    <source>
        <dbReference type="ARBA" id="ARBA00022741"/>
    </source>
</evidence>
<dbReference type="Proteomes" id="UP000036987">
    <property type="component" value="Unassembled WGS sequence"/>
</dbReference>
<dbReference type="SUPFAM" id="SSF56112">
    <property type="entry name" value="Protein kinase-like (PK-like)"/>
    <property type="match status" value="1"/>
</dbReference>
<keyword evidence="2" id="KW-0067">ATP-binding</keyword>
<dbReference type="EMBL" id="LFYR01001099">
    <property type="protein sequence ID" value="KMZ64808.1"/>
    <property type="molecule type" value="Genomic_DNA"/>
</dbReference>
<organism evidence="4 5">
    <name type="scientific">Zostera marina</name>
    <name type="common">Eelgrass</name>
    <dbReference type="NCBI Taxonomy" id="29655"/>
    <lineage>
        <taxon>Eukaryota</taxon>
        <taxon>Viridiplantae</taxon>
        <taxon>Streptophyta</taxon>
        <taxon>Embryophyta</taxon>
        <taxon>Tracheophyta</taxon>
        <taxon>Spermatophyta</taxon>
        <taxon>Magnoliopsida</taxon>
        <taxon>Liliopsida</taxon>
        <taxon>Zosteraceae</taxon>
        <taxon>Zostera</taxon>
    </lineage>
</organism>
<accession>A0A0K9P720</accession>
<protein>
    <recommendedName>
        <fullName evidence="3">Protein kinase domain-containing protein</fullName>
    </recommendedName>
</protein>
<evidence type="ECO:0000313" key="4">
    <source>
        <dbReference type="EMBL" id="KMZ64808.1"/>
    </source>
</evidence>
<dbReference type="InterPro" id="IPR011009">
    <property type="entry name" value="Kinase-like_dom_sf"/>
</dbReference>
<name>A0A0K9P720_ZOSMR</name>
<dbReference type="OrthoDB" id="4062651at2759"/>
<gene>
    <name evidence="4" type="ORF">ZOSMA_34G00880</name>
</gene>
<dbReference type="Gene3D" id="3.30.200.20">
    <property type="entry name" value="Phosphorylase Kinase, domain 1"/>
    <property type="match status" value="1"/>
</dbReference>
<proteinExistence type="predicted"/>
<feature type="domain" description="Protein kinase" evidence="3">
    <location>
        <begin position="53"/>
        <end position="321"/>
    </location>
</feature>
<dbReference type="PROSITE" id="PS50011">
    <property type="entry name" value="PROTEIN_KINASE_DOM"/>
    <property type="match status" value="1"/>
</dbReference>
<dbReference type="GO" id="GO:0005524">
    <property type="term" value="F:ATP binding"/>
    <property type="evidence" value="ECO:0007669"/>
    <property type="project" value="UniProtKB-KW"/>
</dbReference>
<dbReference type="AlphaFoldDB" id="A0A0K9P720"/>
<dbReference type="PANTHER" id="PTHR27001">
    <property type="entry name" value="OS01G0253100 PROTEIN"/>
    <property type="match status" value="1"/>
</dbReference>
<dbReference type="Pfam" id="PF07714">
    <property type="entry name" value="PK_Tyr_Ser-Thr"/>
    <property type="match status" value="1"/>
</dbReference>
<comment type="caution">
    <text evidence="4">The sequence shown here is derived from an EMBL/GenBank/DDBJ whole genome shotgun (WGS) entry which is preliminary data.</text>
</comment>
<dbReference type="GO" id="GO:0005886">
    <property type="term" value="C:plasma membrane"/>
    <property type="evidence" value="ECO:0000318"/>
    <property type="project" value="GO_Central"/>
</dbReference>
<evidence type="ECO:0000313" key="5">
    <source>
        <dbReference type="Proteomes" id="UP000036987"/>
    </source>
</evidence>